<keyword evidence="3" id="KW-0862">Zinc</keyword>
<evidence type="ECO:0000256" key="2">
    <source>
        <dbReference type="ARBA" id="ARBA00022723"/>
    </source>
</evidence>
<dbReference type="SUPFAM" id="SSF51316">
    <property type="entry name" value="Mss4-like"/>
    <property type="match status" value="1"/>
</dbReference>
<sequence>MSADTPTTVTGSCLCQAVQYTLHGIRLTCAICGCNGCRRTSGSVCSLIQHYRDAALTLTSGEDVIKKYEDSDTLSGNVTERWFCIHCGSQMYGRSPTFKLYTLRVGCMNECPEKTVKPMGANFPERLPAWIERLPSMMSYPNVVDYFMSFMKEA</sequence>
<dbReference type="GO" id="GO:0016846">
    <property type="term" value="F:carbon-sulfur lyase activity"/>
    <property type="evidence" value="ECO:0007669"/>
    <property type="project" value="InterPro"/>
</dbReference>
<feature type="domain" description="CENP-V/GFA" evidence="5">
    <location>
        <begin position="9"/>
        <end position="125"/>
    </location>
</feature>
<dbReference type="OrthoDB" id="2212170at2759"/>
<evidence type="ECO:0000313" key="7">
    <source>
        <dbReference type="Proteomes" id="UP000016933"/>
    </source>
</evidence>
<evidence type="ECO:0000256" key="1">
    <source>
        <dbReference type="ARBA" id="ARBA00005495"/>
    </source>
</evidence>
<protein>
    <recommendedName>
        <fullName evidence="5">CENP-V/GFA domain-containing protein</fullName>
    </recommendedName>
</protein>
<comment type="similarity">
    <text evidence="1">Belongs to the Gfa family.</text>
</comment>
<keyword evidence="2" id="KW-0479">Metal-binding</keyword>
<dbReference type="OMA" id="TERWFCI"/>
<evidence type="ECO:0000313" key="6">
    <source>
        <dbReference type="EMBL" id="EME42857.1"/>
    </source>
</evidence>
<accession>M2XK47</accession>
<proteinExistence type="inferred from homology"/>
<dbReference type="PROSITE" id="PS51891">
    <property type="entry name" value="CENP_V_GFA"/>
    <property type="match status" value="1"/>
</dbReference>
<keyword evidence="7" id="KW-1185">Reference proteome</keyword>
<reference evidence="7" key="1">
    <citation type="journal article" date="2012" name="PLoS Genet.">
        <title>The genomes of the fungal plant pathogens Cladosporium fulvum and Dothistroma septosporum reveal adaptation to different hosts and lifestyles but also signatures of common ancestry.</title>
        <authorList>
            <person name="de Wit P.J.G.M."/>
            <person name="van der Burgt A."/>
            <person name="Oekmen B."/>
            <person name="Stergiopoulos I."/>
            <person name="Abd-Elsalam K.A."/>
            <person name="Aerts A.L."/>
            <person name="Bahkali A.H."/>
            <person name="Beenen H.G."/>
            <person name="Chettri P."/>
            <person name="Cox M.P."/>
            <person name="Datema E."/>
            <person name="de Vries R.P."/>
            <person name="Dhillon B."/>
            <person name="Ganley A.R."/>
            <person name="Griffiths S.A."/>
            <person name="Guo Y."/>
            <person name="Hamelin R.C."/>
            <person name="Henrissat B."/>
            <person name="Kabir M.S."/>
            <person name="Jashni M.K."/>
            <person name="Kema G."/>
            <person name="Klaubauf S."/>
            <person name="Lapidus A."/>
            <person name="Levasseur A."/>
            <person name="Lindquist E."/>
            <person name="Mehrabi R."/>
            <person name="Ohm R.A."/>
            <person name="Owen T.J."/>
            <person name="Salamov A."/>
            <person name="Schwelm A."/>
            <person name="Schijlen E."/>
            <person name="Sun H."/>
            <person name="van den Burg H.A."/>
            <person name="van Ham R.C.H.J."/>
            <person name="Zhang S."/>
            <person name="Goodwin S.B."/>
            <person name="Grigoriev I.V."/>
            <person name="Collemare J."/>
            <person name="Bradshaw R.E."/>
        </authorList>
    </citation>
    <scope>NUCLEOTIDE SEQUENCE [LARGE SCALE GENOMIC DNA]</scope>
    <source>
        <strain evidence="7">NZE10 / CBS 128990</strain>
    </source>
</reference>
<dbReference type="InterPro" id="IPR006913">
    <property type="entry name" value="CENP-V/GFA"/>
</dbReference>
<dbReference type="Pfam" id="PF04828">
    <property type="entry name" value="GFA"/>
    <property type="match status" value="1"/>
</dbReference>
<dbReference type="EMBL" id="KB446540">
    <property type="protein sequence ID" value="EME42857.1"/>
    <property type="molecule type" value="Genomic_DNA"/>
</dbReference>
<dbReference type="STRING" id="675120.M2XK47"/>
<dbReference type="Proteomes" id="UP000016933">
    <property type="component" value="Unassembled WGS sequence"/>
</dbReference>
<dbReference type="PANTHER" id="PTHR33337:SF40">
    <property type="entry name" value="CENP-V_GFA DOMAIN-CONTAINING PROTEIN-RELATED"/>
    <property type="match status" value="1"/>
</dbReference>
<evidence type="ECO:0000259" key="5">
    <source>
        <dbReference type="PROSITE" id="PS51891"/>
    </source>
</evidence>
<evidence type="ECO:0000256" key="3">
    <source>
        <dbReference type="ARBA" id="ARBA00022833"/>
    </source>
</evidence>
<dbReference type="AlphaFoldDB" id="M2XK47"/>
<name>M2XK47_DOTSN</name>
<evidence type="ECO:0000256" key="4">
    <source>
        <dbReference type="ARBA" id="ARBA00023239"/>
    </source>
</evidence>
<dbReference type="eggNOG" id="ENOG502RN27">
    <property type="taxonomic scope" value="Eukaryota"/>
</dbReference>
<keyword evidence="4" id="KW-0456">Lyase</keyword>
<dbReference type="Gene3D" id="3.90.1590.10">
    <property type="entry name" value="glutathione-dependent formaldehyde- activating enzyme (gfa)"/>
    <property type="match status" value="1"/>
</dbReference>
<dbReference type="GO" id="GO:0046872">
    <property type="term" value="F:metal ion binding"/>
    <property type="evidence" value="ECO:0007669"/>
    <property type="project" value="UniProtKB-KW"/>
</dbReference>
<gene>
    <name evidence="6" type="ORF">DOTSEDRAFT_72336</name>
</gene>
<organism evidence="6 7">
    <name type="scientific">Dothistroma septosporum (strain NZE10 / CBS 128990)</name>
    <name type="common">Red band needle blight fungus</name>
    <name type="synonym">Mycosphaerella pini</name>
    <dbReference type="NCBI Taxonomy" id="675120"/>
    <lineage>
        <taxon>Eukaryota</taxon>
        <taxon>Fungi</taxon>
        <taxon>Dikarya</taxon>
        <taxon>Ascomycota</taxon>
        <taxon>Pezizomycotina</taxon>
        <taxon>Dothideomycetes</taxon>
        <taxon>Dothideomycetidae</taxon>
        <taxon>Mycosphaerellales</taxon>
        <taxon>Mycosphaerellaceae</taxon>
        <taxon>Dothistroma</taxon>
    </lineage>
</organism>
<dbReference type="PANTHER" id="PTHR33337">
    <property type="entry name" value="GFA DOMAIN-CONTAINING PROTEIN"/>
    <property type="match status" value="1"/>
</dbReference>
<reference evidence="6 7" key="2">
    <citation type="journal article" date="2012" name="PLoS Pathog.">
        <title>Diverse lifestyles and strategies of plant pathogenesis encoded in the genomes of eighteen Dothideomycetes fungi.</title>
        <authorList>
            <person name="Ohm R.A."/>
            <person name="Feau N."/>
            <person name="Henrissat B."/>
            <person name="Schoch C.L."/>
            <person name="Horwitz B.A."/>
            <person name="Barry K.W."/>
            <person name="Condon B.J."/>
            <person name="Copeland A.C."/>
            <person name="Dhillon B."/>
            <person name="Glaser F."/>
            <person name="Hesse C.N."/>
            <person name="Kosti I."/>
            <person name="LaButti K."/>
            <person name="Lindquist E.A."/>
            <person name="Lucas S."/>
            <person name="Salamov A.A."/>
            <person name="Bradshaw R.E."/>
            <person name="Ciuffetti L."/>
            <person name="Hamelin R.C."/>
            <person name="Kema G.H.J."/>
            <person name="Lawrence C."/>
            <person name="Scott J.A."/>
            <person name="Spatafora J.W."/>
            <person name="Turgeon B.G."/>
            <person name="de Wit P.J.G.M."/>
            <person name="Zhong S."/>
            <person name="Goodwin S.B."/>
            <person name="Grigoriev I.V."/>
        </authorList>
    </citation>
    <scope>NUCLEOTIDE SEQUENCE [LARGE SCALE GENOMIC DNA]</scope>
    <source>
        <strain evidence="7">NZE10 / CBS 128990</strain>
    </source>
</reference>
<dbReference type="InterPro" id="IPR011057">
    <property type="entry name" value="Mss4-like_sf"/>
</dbReference>
<dbReference type="HOGENOM" id="CLU_055491_3_3_1"/>